<dbReference type="AlphaFoldDB" id="A0A948RVC9"/>
<sequence length="388" mass="41234">MKQDGTASHPIYLDHNATTPVAPEVVNLMSQVLAEDFGNPSSDHPYGLNARARVITARAEIATLLGCAPEEILITGGGSESNNQALRGIVEALGDRFGGLVISAVEHPAIVKPAAWLAARGVQLRVVPVDKFGRVDPGDVETAVRDLSCGGRLALVSIMHANNEVGTLQPIQEISRRVKSWGAILHTDAAQSVGKIPVDVTTLDVDLLTVAGHKLYGPKGIGALYIRAGTPMVPLILGAGQERGLRAGTENAPGMAGLGCACRLAHQRMPEDEPYARRLRDTFLRMLKERIPGIERNGHPVEVLPNTLNVSFPGVLGRHLLEKCPGLAASTGSACHAGEEKPSEILLKMGLSESRALGALRLSLGRHTEAAHVEKATDFLTDAWKALR</sequence>
<dbReference type="PANTHER" id="PTHR11601">
    <property type="entry name" value="CYSTEINE DESULFURYLASE FAMILY MEMBER"/>
    <property type="match status" value="1"/>
</dbReference>
<dbReference type="Pfam" id="PF00266">
    <property type="entry name" value="Aminotran_5"/>
    <property type="match status" value="1"/>
</dbReference>
<dbReference type="InterPro" id="IPR015424">
    <property type="entry name" value="PyrdxlP-dep_Trfase"/>
</dbReference>
<gene>
    <name evidence="12" type="ORF">KJ970_04430</name>
</gene>
<dbReference type="Gene3D" id="3.40.640.10">
    <property type="entry name" value="Type I PLP-dependent aspartate aminotransferase-like (Major domain)"/>
    <property type="match status" value="1"/>
</dbReference>
<evidence type="ECO:0000256" key="4">
    <source>
        <dbReference type="ARBA" id="ARBA00022679"/>
    </source>
</evidence>
<evidence type="ECO:0000313" key="13">
    <source>
        <dbReference type="Proteomes" id="UP000777784"/>
    </source>
</evidence>
<keyword evidence="4" id="KW-0808">Transferase</keyword>
<evidence type="ECO:0000256" key="2">
    <source>
        <dbReference type="ARBA" id="ARBA00006490"/>
    </source>
</evidence>
<proteinExistence type="inferred from homology"/>
<dbReference type="SUPFAM" id="SSF53383">
    <property type="entry name" value="PLP-dependent transferases"/>
    <property type="match status" value="1"/>
</dbReference>
<evidence type="ECO:0000256" key="5">
    <source>
        <dbReference type="ARBA" id="ARBA00022723"/>
    </source>
</evidence>
<evidence type="ECO:0000256" key="3">
    <source>
        <dbReference type="ARBA" id="ARBA00012239"/>
    </source>
</evidence>
<comment type="caution">
    <text evidence="12">The sequence shown here is derived from an EMBL/GenBank/DDBJ whole genome shotgun (WGS) entry which is preliminary data.</text>
</comment>
<dbReference type="FunFam" id="3.40.640.10:FF:000084">
    <property type="entry name" value="IscS-like cysteine desulfurase"/>
    <property type="match status" value="1"/>
</dbReference>
<evidence type="ECO:0000313" key="12">
    <source>
        <dbReference type="EMBL" id="MBU2690152.1"/>
    </source>
</evidence>
<dbReference type="GO" id="GO:0031071">
    <property type="term" value="F:cysteine desulfurase activity"/>
    <property type="evidence" value="ECO:0007669"/>
    <property type="project" value="UniProtKB-EC"/>
</dbReference>
<dbReference type="InterPro" id="IPR020578">
    <property type="entry name" value="Aminotrans_V_PyrdxlP_BS"/>
</dbReference>
<dbReference type="InterPro" id="IPR015422">
    <property type="entry name" value="PyrdxlP-dep_Trfase_small"/>
</dbReference>
<dbReference type="InterPro" id="IPR016454">
    <property type="entry name" value="Cysteine_dSase"/>
</dbReference>
<dbReference type="PANTHER" id="PTHR11601:SF34">
    <property type="entry name" value="CYSTEINE DESULFURASE"/>
    <property type="match status" value="1"/>
</dbReference>
<dbReference type="PIRSF" id="PIRSF005572">
    <property type="entry name" value="NifS"/>
    <property type="match status" value="1"/>
</dbReference>
<comment type="similarity">
    <text evidence="2">Belongs to the class-V pyridoxal-phosphate-dependent aminotransferase family. NifS/IscS subfamily.</text>
</comment>
<evidence type="ECO:0000256" key="1">
    <source>
        <dbReference type="ARBA" id="ARBA00001933"/>
    </source>
</evidence>
<evidence type="ECO:0000256" key="7">
    <source>
        <dbReference type="ARBA" id="ARBA00023004"/>
    </source>
</evidence>
<dbReference type="Gene3D" id="1.10.260.50">
    <property type="match status" value="1"/>
</dbReference>
<evidence type="ECO:0000256" key="10">
    <source>
        <dbReference type="RuleBase" id="RU004504"/>
    </source>
</evidence>
<keyword evidence="7" id="KW-0408">Iron</keyword>
<accession>A0A948RVC9</accession>
<evidence type="ECO:0000256" key="9">
    <source>
        <dbReference type="ARBA" id="ARBA00050776"/>
    </source>
</evidence>
<evidence type="ECO:0000256" key="6">
    <source>
        <dbReference type="ARBA" id="ARBA00022898"/>
    </source>
</evidence>
<comment type="catalytic activity">
    <reaction evidence="9">
        <text>(sulfur carrier)-H + L-cysteine = (sulfur carrier)-SH + L-alanine</text>
        <dbReference type="Rhea" id="RHEA:43892"/>
        <dbReference type="Rhea" id="RHEA-COMP:14737"/>
        <dbReference type="Rhea" id="RHEA-COMP:14739"/>
        <dbReference type="ChEBI" id="CHEBI:29917"/>
        <dbReference type="ChEBI" id="CHEBI:35235"/>
        <dbReference type="ChEBI" id="CHEBI:57972"/>
        <dbReference type="ChEBI" id="CHEBI:64428"/>
        <dbReference type="EC" id="2.8.1.7"/>
    </reaction>
</comment>
<dbReference type="EC" id="2.8.1.7" evidence="3"/>
<dbReference type="GO" id="GO:0046872">
    <property type="term" value="F:metal ion binding"/>
    <property type="evidence" value="ECO:0007669"/>
    <property type="project" value="UniProtKB-KW"/>
</dbReference>
<dbReference type="EMBL" id="JAHJDP010000023">
    <property type="protein sequence ID" value="MBU2690152.1"/>
    <property type="molecule type" value="Genomic_DNA"/>
</dbReference>
<dbReference type="GO" id="GO:0051536">
    <property type="term" value="F:iron-sulfur cluster binding"/>
    <property type="evidence" value="ECO:0007669"/>
    <property type="project" value="UniProtKB-KW"/>
</dbReference>
<evidence type="ECO:0000259" key="11">
    <source>
        <dbReference type="Pfam" id="PF00266"/>
    </source>
</evidence>
<dbReference type="PROSITE" id="PS00595">
    <property type="entry name" value="AA_TRANSFER_CLASS_5"/>
    <property type="match status" value="1"/>
</dbReference>
<dbReference type="InterPro" id="IPR015421">
    <property type="entry name" value="PyrdxlP-dep_Trfase_major"/>
</dbReference>
<dbReference type="Gene3D" id="3.90.1150.10">
    <property type="entry name" value="Aspartate Aminotransferase, domain 1"/>
    <property type="match status" value="1"/>
</dbReference>
<comment type="cofactor">
    <cofactor evidence="1 10">
        <name>pyridoxal 5'-phosphate</name>
        <dbReference type="ChEBI" id="CHEBI:597326"/>
    </cofactor>
</comment>
<keyword evidence="6" id="KW-0663">Pyridoxal phosphate</keyword>
<reference evidence="12" key="1">
    <citation type="submission" date="2021-05" db="EMBL/GenBank/DDBJ databases">
        <title>Energy efficiency and biological interactions define the core microbiome of deep oligotrophic groundwater.</title>
        <authorList>
            <person name="Mehrshad M."/>
            <person name="Lopez-Fernandez M."/>
            <person name="Bell E."/>
            <person name="Bernier-Latmani R."/>
            <person name="Bertilsson S."/>
            <person name="Dopson M."/>
        </authorList>
    </citation>
    <scope>NUCLEOTIDE SEQUENCE</scope>
    <source>
        <strain evidence="12">Modern_marine.mb.64</strain>
    </source>
</reference>
<name>A0A948RVC9_UNCEI</name>
<evidence type="ECO:0000256" key="8">
    <source>
        <dbReference type="ARBA" id="ARBA00023014"/>
    </source>
</evidence>
<dbReference type="InterPro" id="IPR000192">
    <property type="entry name" value="Aminotrans_V_dom"/>
</dbReference>
<dbReference type="Proteomes" id="UP000777784">
    <property type="component" value="Unassembled WGS sequence"/>
</dbReference>
<organism evidence="12 13">
    <name type="scientific">Eiseniibacteriota bacterium</name>
    <dbReference type="NCBI Taxonomy" id="2212470"/>
    <lineage>
        <taxon>Bacteria</taxon>
        <taxon>Candidatus Eiseniibacteriota</taxon>
    </lineage>
</organism>
<keyword evidence="5" id="KW-0479">Metal-binding</keyword>
<feature type="domain" description="Aminotransferase class V" evidence="11">
    <location>
        <begin position="11"/>
        <end position="375"/>
    </location>
</feature>
<keyword evidence="8" id="KW-0411">Iron-sulfur</keyword>
<protein>
    <recommendedName>
        <fullName evidence="3">cysteine desulfurase</fullName>
        <ecNumber evidence="3">2.8.1.7</ecNumber>
    </recommendedName>
</protein>